<reference evidence="2" key="1">
    <citation type="submission" date="2014-11" db="EMBL/GenBank/DDBJ databases">
        <authorList>
            <person name="Amaro Gonzalez C."/>
        </authorList>
    </citation>
    <scope>NUCLEOTIDE SEQUENCE</scope>
</reference>
<protein>
    <submittedName>
        <fullName evidence="2">Uncharacterized protein</fullName>
    </submittedName>
</protein>
<dbReference type="AlphaFoldDB" id="A0A0E9SXV9"/>
<sequence>MQLPLERQRKKEGGGSRDYHKVPSKNTGL</sequence>
<dbReference type="EMBL" id="GBXM01062480">
    <property type="protein sequence ID" value="JAH46097.1"/>
    <property type="molecule type" value="Transcribed_RNA"/>
</dbReference>
<proteinExistence type="predicted"/>
<accession>A0A0E9SXV9</accession>
<evidence type="ECO:0000256" key="1">
    <source>
        <dbReference type="SAM" id="MobiDB-lite"/>
    </source>
</evidence>
<organism evidence="2">
    <name type="scientific">Anguilla anguilla</name>
    <name type="common">European freshwater eel</name>
    <name type="synonym">Muraena anguilla</name>
    <dbReference type="NCBI Taxonomy" id="7936"/>
    <lineage>
        <taxon>Eukaryota</taxon>
        <taxon>Metazoa</taxon>
        <taxon>Chordata</taxon>
        <taxon>Craniata</taxon>
        <taxon>Vertebrata</taxon>
        <taxon>Euteleostomi</taxon>
        <taxon>Actinopterygii</taxon>
        <taxon>Neopterygii</taxon>
        <taxon>Teleostei</taxon>
        <taxon>Anguilliformes</taxon>
        <taxon>Anguillidae</taxon>
        <taxon>Anguilla</taxon>
    </lineage>
</organism>
<name>A0A0E9SXV9_ANGAN</name>
<feature type="region of interest" description="Disordered" evidence="1">
    <location>
        <begin position="1"/>
        <end position="29"/>
    </location>
</feature>
<reference evidence="2" key="2">
    <citation type="journal article" date="2015" name="Fish Shellfish Immunol.">
        <title>Early steps in the European eel (Anguilla anguilla)-Vibrio vulnificus interaction in the gills: Role of the RtxA13 toxin.</title>
        <authorList>
            <person name="Callol A."/>
            <person name="Pajuelo D."/>
            <person name="Ebbesson L."/>
            <person name="Teles M."/>
            <person name="MacKenzie S."/>
            <person name="Amaro C."/>
        </authorList>
    </citation>
    <scope>NUCLEOTIDE SEQUENCE</scope>
</reference>
<feature type="compositionally biased region" description="Basic and acidic residues" evidence="1">
    <location>
        <begin position="1"/>
        <end position="21"/>
    </location>
</feature>
<evidence type="ECO:0000313" key="2">
    <source>
        <dbReference type="EMBL" id="JAH46097.1"/>
    </source>
</evidence>